<keyword evidence="1" id="KW-1133">Transmembrane helix</keyword>
<accession>A0A9P7DM54</accession>
<keyword evidence="1" id="KW-0812">Transmembrane</keyword>
<dbReference type="Proteomes" id="UP000719766">
    <property type="component" value="Unassembled WGS sequence"/>
</dbReference>
<dbReference type="EMBL" id="JABBWE010000014">
    <property type="protein sequence ID" value="KAG1798222.1"/>
    <property type="molecule type" value="Genomic_DNA"/>
</dbReference>
<comment type="caution">
    <text evidence="3">The sequence shown here is derived from an EMBL/GenBank/DDBJ whole genome shotgun (WGS) entry which is preliminary data.</text>
</comment>
<feature type="transmembrane region" description="Helical" evidence="1">
    <location>
        <begin position="99"/>
        <end position="121"/>
    </location>
</feature>
<feature type="transmembrane region" description="Helical" evidence="1">
    <location>
        <begin position="33"/>
        <end position="53"/>
    </location>
</feature>
<dbReference type="RefSeq" id="XP_041163033.1">
    <property type="nucleotide sequence ID" value="XM_041309956.1"/>
</dbReference>
<reference evidence="3" key="1">
    <citation type="journal article" date="2020" name="New Phytol.">
        <title>Comparative genomics reveals dynamic genome evolution in host specialist ectomycorrhizal fungi.</title>
        <authorList>
            <person name="Lofgren L.A."/>
            <person name="Nguyen N.H."/>
            <person name="Vilgalys R."/>
            <person name="Ruytinx J."/>
            <person name="Liao H.L."/>
            <person name="Branco S."/>
            <person name="Kuo A."/>
            <person name="LaButti K."/>
            <person name="Lipzen A."/>
            <person name="Andreopoulos W."/>
            <person name="Pangilinan J."/>
            <person name="Riley R."/>
            <person name="Hundley H."/>
            <person name="Na H."/>
            <person name="Barry K."/>
            <person name="Grigoriev I.V."/>
            <person name="Stajich J.E."/>
            <person name="Kennedy P.G."/>
        </authorList>
    </citation>
    <scope>NUCLEOTIDE SEQUENCE</scope>
    <source>
        <strain evidence="3">S12</strain>
    </source>
</reference>
<gene>
    <name evidence="3" type="ORF">HD556DRAFT_228248</name>
</gene>
<sequence>MVLISAVTWAANCIMTIISNDPSWWPLINSRLIFDYFIVAASVGVIYDWMLAFGKEVELIWNQHLSLMTVLYFAVRYAGITYAIVNIQMAVQIIPLKDAVLVLLVVVFTAIIVANIVMLTINMKYISAEQVILSGTYQCIVENPKNLDIIPWILIGVWEIFTLCLAVPIALKHFRELGRHSAGGVIRGCFVVLMKTHLSYFDPYSSTVLIHSGVVQLLVIVQSAVLGPRLVLGVREYHAKLMIDSDTGSGMISIASQDRAHVLTSIIV</sequence>
<dbReference type="GeneID" id="64603720"/>
<feature type="transmembrane region" description="Helical" evidence="1">
    <location>
        <begin position="65"/>
        <end position="87"/>
    </location>
</feature>
<evidence type="ECO:0000313" key="3">
    <source>
        <dbReference type="EMBL" id="KAG1798222.1"/>
    </source>
</evidence>
<keyword evidence="1" id="KW-0472">Membrane</keyword>
<feature type="domain" description="DUF6533" evidence="2">
    <location>
        <begin position="36"/>
        <end position="80"/>
    </location>
</feature>
<protein>
    <recommendedName>
        <fullName evidence="2">DUF6533 domain-containing protein</fullName>
    </recommendedName>
</protein>
<keyword evidence="4" id="KW-1185">Reference proteome</keyword>
<dbReference type="AlphaFoldDB" id="A0A9P7DM54"/>
<evidence type="ECO:0000313" key="4">
    <source>
        <dbReference type="Proteomes" id="UP000719766"/>
    </source>
</evidence>
<dbReference type="Pfam" id="PF20151">
    <property type="entry name" value="DUF6533"/>
    <property type="match status" value="1"/>
</dbReference>
<organism evidence="3 4">
    <name type="scientific">Suillus plorans</name>
    <dbReference type="NCBI Taxonomy" id="116603"/>
    <lineage>
        <taxon>Eukaryota</taxon>
        <taxon>Fungi</taxon>
        <taxon>Dikarya</taxon>
        <taxon>Basidiomycota</taxon>
        <taxon>Agaricomycotina</taxon>
        <taxon>Agaricomycetes</taxon>
        <taxon>Agaricomycetidae</taxon>
        <taxon>Boletales</taxon>
        <taxon>Suillineae</taxon>
        <taxon>Suillaceae</taxon>
        <taxon>Suillus</taxon>
    </lineage>
</organism>
<evidence type="ECO:0000256" key="1">
    <source>
        <dbReference type="SAM" id="Phobius"/>
    </source>
</evidence>
<feature type="transmembrane region" description="Helical" evidence="1">
    <location>
        <begin position="149"/>
        <end position="171"/>
    </location>
</feature>
<proteinExistence type="predicted"/>
<dbReference type="InterPro" id="IPR045340">
    <property type="entry name" value="DUF6533"/>
</dbReference>
<evidence type="ECO:0000259" key="2">
    <source>
        <dbReference type="Pfam" id="PF20151"/>
    </source>
</evidence>
<name>A0A9P7DM54_9AGAM</name>